<accession>A0A922INJ7</accession>
<keyword evidence="5" id="KW-1185">Reference proteome</keyword>
<sequence>MRKNFLPAESLDPLTLQALQEIKEGILLFPSTFKYLESQAFSSDSQNVHVNFDLKISANSSETTEETENANYDAIPIEKFGVALLAGMGFDPKSLDSSKREVLLPQRPKGLGLGADPTAVQDAKQELLKSKIEKLTWDPGARCQIVLGKNKGLYGTVSEKNVSDLCYFVR</sequence>
<dbReference type="InterPro" id="IPR045166">
    <property type="entry name" value="Spp2-like"/>
</dbReference>
<dbReference type="GO" id="GO:0000398">
    <property type="term" value="P:mRNA splicing, via spliceosome"/>
    <property type="evidence" value="ECO:0007669"/>
    <property type="project" value="InterPro"/>
</dbReference>
<dbReference type="GO" id="GO:0005681">
    <property type="term" value="C:spliceosomal complex"/>
    <property type="evidence" value="ECO:0007669"/>
    <property type="project" value="TreeGrafter"/>
</dbReference>
<feature type="domain" description="Spp2/MOS2 G-patch" evidence="3">
    <location>
        <begin position="66"/>
        <end position="118"/>
    </location>
</feature>
<dbReference type="Proteomes" id="UP000471633">
    <property type="component" value="Unassembled WGS sequence"/>
</dbReference>
<dbReference type="InterPro" id="IPR026822">
    <property type="entry name" value="Spp2/MOS2_G-patch"/>
</dbReference>
<comment type="caution">
    <text evidence="4">The sequence shown here is derived from an EMBL/GenBank/DDBJ whole genome shotgun (WGS) entry which is preliminary data.</text>
</comment>
<gene>
    <name evidence="4" type="primary">GKOW1</name>
    <name evidence="4" type="ORF">MS3_00007874</name>
</gene>
<evidence type="ECO:0000256" key="2">
    <source>
        <dbReference type="ARBA" id="ARBA00023242"/>
    </source>
</evidence>
<dbReference type="PANTHER" id="PTHR15818:SF2">
    <property type="entry name" value="G-PATCH DOMAIN AND KOW MOTIFS-CONTAINING PROTEIN"/>
    <property type="match status" value="1"/>
</dbReference>
<dbReference type="EMBL" id="AMPZ03000005">
    <property type="protein sequence ID" value="KAH9583497.1"/>
    <property type="molecule type" value="Genomic_DNA"/>
</dbReference>
<name>A0A922INJ7_SCHHA</name>
<dbReference type="AlphaFoldDB" id="A0A922INJ7"/>
<dbReference type="GeneID" id="24587968"/>
<reference evidence="4" key="4">
    <citation type="journal article" date="2022" name="PLoS Pathog.">
        <title>Chromosome-level genome of Schistosoma haematobium underpins genome-wide explorations of molecular variation.</title>
        <authorList>
            <person name="Stroehlein A.J."/>
            <person name="Korhonen P.K."/>
            <person name="Lee V.V."/>
            <person name="Ralph S.A."/>
            <person name="Mentink-Kane M."/>
            <person name="You H."/>
            <person name="McManus D.P."/>
            <person name="Tchuente L.T."/>
            <person name="Stothard J.R."/>
            <person name="Kaur P."/>
            <person name="Dudchenko O."/>
            <person name="Aiden E.L."/>
            <person name="Yang B."/>
            <person name="Yang H."/>
            <person name="Emery A.M."/>
            <person name="Webster B.L."/>
            <person name="Brindley P.J."/>
            <person name="Rollinson D."/>
            <person name="Chang B.C.H."/>
            <person name="Gasser R.B."/>
            <person name="Young N.D."/>
        </authorList>
    </citation>
    <scope>NUCLEOTIDE SEQUENCE</scope>
</reference>
<keyword evidence="2" id="KW-0539">Nucleus</keyword>
<comment type="subcellular location">
    <subcellularLocation>
        <location evidence="1">Nucleus</location>
    </subcellularLocation>
</comment>
<evidence type="ECO:0000256" key="1">
    <source>
        <dbReference type="ARBA" id="ARBA00004123"/>
    </source>
</evidence>
<dbReference type="PANTHER" id="PTHR15818">
    <property type="entry name" value="G PATCH AND KOW-CONTAINING"/>
    <property type="match status" value="1"/>
</dbReference>
<organism evidence="4 5">
    <name type="scientific">Schistosoma haematobium</name>
    <name type="common">Blood fluke</name>
    <dbReference type="NCBI Taxonomy" id="6185"/>
    <lineage>
        <taxon>Eukaryota</taxon>
        <taxon>Metazoa</taxon>
        <taxon>Spiralia</taxon>
        <taxon>Lophotrochozoa</taxon>
        <taxon>Platyhelminthes</taxon>
        <taxon>Trematoda</taxon>
        <taxon>Digenea</taxon>
        <taxon>Strigeidida</taxon>
        <taxon>Schistosomatoidea</taxon>
        <taxon>Schistosomatidae</taxon>
        <taxon>Schistosoma</taxon>
    </lineage>
</organism>
<evidence type="ECO:0000313" key="4">
    <source>
        <dbReference type="EMBL" id="KAH9583497.1"/>
    </source>
</evidence>
<evidence type="ECO:0000259" key="3">
    <source>
        <dbReference type="Pfam" id="PF12656"/>
    </source>
</evidence>
<evidence type="ECO:0000313" key="5">
    <source>
        <dbReference type="Proteomes" id="UP000471633"/>
    </source>
</evidence>
<reference evidence="4" key="2">
    <citation type="journal article" date="2019" name="Gigascience">
        <title>High-quality Schistosoma haematobium genome achieved by single-molecule and long-range sequencing.</title>
        <authorList>
            <person name="Stroehlein A.J."/>
            <person name="Korhonen P.K."/>
            <person name="Chong T.M."/>
            <person name="Lim Y.L."/>
            <person name="Chan K.G."/>
            <person name="Webster B."/>
            <person name="Rollinson D."/>
            <person name="Brindley P.J."/>
            <person name="Gasser R.B."/>
            <person name="Young N.D."/>
        </authorList>
    </citation>
    <scope>NUCLEOTIDE SEQUENCE</scope>
</reference>
<reference evidence="4" key="1">
    <citation type="journal article" date="2012" name="Nat. Genet.">
        <title>Whole-genome sequence of Schistosoma haematobium.</title>
        <authorList>
            <person name="Young N.D."/>
            <person name="Jex A.R."/>
            <person name="Li B."/>
            <person name="Liu S."/>
            <person name="Yang L."/>
            <person name="Xiong Z."/>
            <person name="Li Y."/>
            <person name="Cantacessi C."/>
            <person name="Hall R.S."/>
            <person name="Xu X."/>
            <person name="Chen F."/>
            <person name="Wu X."/>
            <person name="Zerlotini A."/>
            <person name="Oliveira G."/>
            <person name="Hofmann A."/>
            <person name="Zhang G."/>
            <person name="Fang X."/>
            <person name="Kang Y."/>
            <person name="Campbell B.E."/>
            <person name="Loukas A."/>
            <person name="Ranganathan S."/>
            <person name="Rollinson D."/>
            <person name="Rinaldi G."/>
            <person name="Brindley P.J."/>
            <person name="Yang H."/>
            <person name="Wang J."/>
            <person name="Wang J."/>
            <person name="Gasser R.B."/>
        </authorList>
    </citation>
    <scope>NUCLEOTIDE SEQUENCE</scope>
</reference>
<reference evidence="4" key="3">
    <citation type="submission" date="2021-06" db="EMBL/GenBank/DDBJ databases">
        <title>Chromosome-level genome assembly for S. haematobium.</title>
        <authorList>
            <person name="Stroehlein A.J."/>
        </authorList>
    </citation>
    <scope>NUCLEOTIDE SEQUENCE</scope>
</reference>
<dbReference type="Pfam" id="PF12656">
    <property type="entry name" value="G-patch_2"/>
    <property type="match status" value="1"/>
</dbReference>
<protein>
    <submittedName>
        <fullName evidence="4">G-patch domain and KOW motifs-containing protein 1, variant 2</fullName>
    </submittedName>
</protein>
<dbReference type="RefSeq" id="XP_051066781.1">
    <property type="nucleotide sequence ID" value="XM_051216216.1"/>
</dbReference>
<dbReference type="CTD" id="24587968"/>
<proteinExistence type="predicted"/>